<sequence length="168" mass="18310">MRPDPSGALSIEVELVTGRGRRWWPRPGRVVSAGAEHTFAQLAEAVDRAFGRWELDHLRMFVLPGGVEVSWSAWRDGPAFPDTLDGRRTRLGLLAPGSAFAYLFDLGADWTHLCTVRRASGVRAPALPTLLDGWGVAPEQYARGAAHDAPAARPAGLPPLLRSWRQPA</sequence>
<reference evidence="3 4" key="1">
    <citation type="submission" date="2024-10" db="EMBL/GenBank/DDBJ databases">
        <title>The Natural Products Discovery Center: Release of the First 8490 Sequenced Strains for Exploring Actinobacteria Biosynthetic Diversity.</title>
        <authorList>
            <person name="Kalkreuter E."/>
            <person name="Kautsar S.A."/>
            <person name="Yang D."/>
            <person name="Bader C.D."/>
            <person name="Teijaro C.N."/>
            <person name="Fluegel L."/>
            <person name="Davis C.M."/>
            <person name="Simpson J.R."/>
            <person name="Lauterbach L."/>
            <person name="Steele A.D."/>
            <person name="Gui C."/>
            <person name="Meng S."/>
            <person name="Li G."/>
            <person name="Viehrig K."/>
            <person name="Ye F."/>
            <person name="Su P."/>
            <person name="Kiefer A.F."/>
            <person name="Nichols A."/>
            <person name="Cepeda A.J."/>
            <person name="Yan W."/>
            <person name="Fan B."/>
            <person name="Jiang Y."/>
            <person name="Adhikari A."/>
            <person name="Zheng C.-J."/>
            <person name="Schuster L."/>
            <person name="Cowan T.M."/>
            <person name="Smanski M.J."/>
            <person name="Chevrette M.G."/>
            <person name="De Carvalho L.P.S."/>
            <person name="Shen B."/>
        </authorList>
    </citation>
    <scope>NUCLEOTIDE SEQUENCE [LARGE SCALE GENOMIC DNA]</scope>
    <source>
        <strain evidence="3 4">NPDC049845</strain>
    </source>
</reference>
<feature type="region of interest" description="Disordered" evidence="1">
    <location>
        <begin position="145"/>
        <end position="168"/>
    </location>
</feature>
<feature type="domain" description="Plasmid pRiA4b Orf3-like" evidence="2">
    <location>
        <begin position="29"/>
        <end position="139"/>
    </location>
</feature>
<evidence type="ECO:0000313" key="4">
    <source>
        <dbReference type="Proteomes" id="UP001612812"/>
    </source>
</evidence>
<accession>A0ABW7ZFQ3</accession>
<evidence type="ECO:0000256" key="1">
    <source>
        <dbReference type="SAM" id="MobiDB-lite"/>
    </source>
</evidence>
<dbReference type="InterPro" id="IPR024047">
    <property type="entry name" value="MM3350-like_sf"/>
</dbReference>
<dbReference type="SUPFAM" id="SSF159941">
    <property type="entry name" value="MM3350-like"/>
    <property type="match status" value="1"/>
</dbReference>
<dbReference type="InterPro" id="IPR012912">
    <property type="entry name" value="Plasmid_pRiA4b_Orf3-like"/>
</dbReference>
<proteinExistence type="predicted"/>
<evidence type="ECO:0000259" key="2">
    <source>
        <dbReference type="Pfam" id="PF07929"/>
    </source>
</evidence>
<comment type="caution">
    <text evidence="3">The sequence shown here is derived from an EMBL/GenBank/DDBJ whole genome shotgun (WGS) entry which is preliminary data.</text>
</comment>
<keyword evidence="4" id="KW-1185">Reference proteome</keyword>
<organism evidence="3 4">
    <name type="scientific">Micromonospora maritima</name>
    <dbReference type="NCBI Taxonomy" id="986711"/>
    <lineage>
        <taxon>Bacteria</taxon>
        <taxon>Bacillati</taxon>
        <taxon>Actinomycetota</taxon>
        <taxon>Actinomycetes</taxon>
        <taxon>Micromonosporales</taxon>
        <taxon>Micromonosporaceae</taxon>
        <taxon>Micromonospora</taxon>
    </lineage>
</organism>
<dbReference type="Pfam" id="PF07929">
    <property type="entry name" value="PRiA4_ORF3"/>
    <property type="match status" value="1"/>
</dbReference>
<protein>
    <recommendedName>
        <fullName evidence="2">Plasmid pRiA4b Orf3-like domain-containing protein</fullName>
    </recommendedName>
</protein>
<dbReference type="EMBL" id="JBITLE010000001">
    <property type="protein sequence ID" value="MFI7261480.1"/>
    <property type="molecule type" value="Genomic_DNA"/>
</dbReference>
<dbReference type="Gene3D" id="3.10.290.30">
    <property type="entry name" value="MM3350-like"/>
    <property type="match status" value="1"/>
</dbReference>
<evidence type="ECO:0000313" key="3">
    <source>
        <dbReference type="EMBL" id="MFI7261480.1"/>
    </source>
</evidence>
<feature type="compositionally biased region" description="Low complexity" evidence="1">
    <location>
        <begin position="145"/>
        <end position="162"/>
    </location>
</feature>
<dbReference type="Proteomes" id="UP001612812">
    <property type="component" value="Unassembled WGS sequence"/>
</dbReference>
<name>A0ABW7ZFQ3_9ACTN</name>
<dbReference type="RefSeq" id="WP_396768495.1">
    <property type="nucleotide sequence ID" value="NZ_JBITLA010000002.1"/>
</dbReference>
<gene>
    <name evidence="3" type="ORF">ACIBP4_04110</name>
</gene>